<accession>A0AAW0T3U8</accession>
<dbReference type="InterPro" id="IPR046427">
    <property type="entry name" value="Legumain_prodom_sf"/>
</dbReference>
<evidence type="ECO:0000259" key="10">
    <source>
        <dbReference type="Pfam" id="PF20985"/>
    </source>
</evidence>
<dbReference type="InterPro" id="IPR001096">
    <property type="entry name" value="Peptidase_C13"/>
</dbReference>
<dbReference type="InterPro" id="IPR048501">
    <property type="entry name" value="Legum_prodom"/>
</dbReference>
<dbReference type="PANTHER" id="PTHR12000">
    <property type="entry name" value="HEMOGLOBINASE FAMILY MEMBER"/>
    <property type="match status" value="1"/>
</dbReference>
<feature type="active site" description="Nucleophile" evidence="8">
    <location>
        <position position="190"/>
    </location>
</feature>
<evidence type="ECO:0000256" key="4">
    <source>
        <dbReference type="ARBA" id="ARBA00022670"/>
    </source>
</evidence>
<dbReference type="GO" id="GO:0006624">
    <property type="term" value="P:vacuolar protein processing"/>
    <property type="evidence" value="ECO:0007669"/>
    <property type="project" value="TreeGrafter"/>
</dbReference>
<protein>
    <recommendedName>
        <fullName evidence="3">legumain</fullName>
        <ecNumber evidence="3">3.4.22.34</ecNumber>
    </recommendedName>
</protein>
<feature type="signal peptide" evidence="9">
    <location>
        <begin position="1"/>
        <end position="17"/>
    </location>
</feature>
<feature type="active site" evidence="8">
    <location>
        <position position="149"/>
    </location>
</feature>
<evidence type="ECO:0000256" key="5">
    <source>
        <dbReference type="ARBA" id="ARBA00022729"/>
    </source>
</evidence>
<dbReference type="Gene3D" id="3.40.50.1460">
    <property type="match status" value="1"/>
</dbReference>
<name>A0AAW0T3U8_SCYPA</name>
<evidence type="ECO:0000256" key="3">
    <source>
        <dbReference type="ARBA" id="ARBA00012628"/>
    </source>
</evidence>
<dbReference type="Proteomes" id="UP001487740">
    <property type="component" value="Unassembled WGS sequence"/>
</dbReference>
<sequence>MMRVVLAVLAAAALGSALVVPELAKHKGELWAVLVAGSNSWFNYRHQADVCHAYQILHQHGVPDDHIIVMMYDDLAHSSDNPTPGVVINRPGGPNVYSGVPKDYVGKDVTPQNFLKVLSGDSEGLKGVGSGRVLGSGPNDRVFINLVDHGAPGIFGFPTSFLHVKDFRDAIQSMHRNKQFKDLVVYLESCESGSMFLNLPDDISVYALSAANATESSYACYFDKTRMTYLGDVFSIKWMEDTDREAVMNETLEKQFEIVRKETKTSHVLQWGERSLSKMKVGEFVGTKQSPPSSYGPFEDISDPCLESSVAAPDVPLSIFLRNKEDADDLIGLDFWTNQVKELQKNRTFVESRMAEIVKVMTGDKDLTAEMMSDRHHVIRDYNCHQQATNAWNDICFDLALNPYAMRMVHTIVNLCEHGFSASEFTTTAHSVCTHHGITGIQ</sequence>
<dbReference type="Pfam" id="PF01650">
    <property type="entry name" value="Peptidase_C13"/>
    <property type="match status" value="1"/>
</dbReference>
<feature type="chain" id="PRO_5043822117" description="legumain" evidence="9">
    <location>
        <begin position="18"/>
        <end position="442"/>
    </location>
</feature>
<dbReference type="CDD" id="cd21115">
    <property type="entry name" value="legumain_C"/>
    <property type="match status" value="1"/>
</dbReference>
<evidence type="ECO:0000313" key="11">
    <source>
        <dbReference type="EMBL" id="KAK8381938.1"/>
    </source>
</evidence>
<dbReference type="GO" id="GO:0004197">
    <property type="term" value="F:cysteine-type endopeptidase activity"/>
    <property type="evidence" value="ECO:0007669"/>
    <property type="project" value="UniProtKB-EC"/>
</dbReference>
<keyword evidence="7" id="KW-0788">Thiol protease</keyword>
<evidence type="ECO:0000256" key="8">
    <source>
        <dbReference type="PIRSR" id="PIRSR019663-1"/>
    </source>
</evidence>
<evidence type="ECO:0000256" key="9">
    <source>
        <dbReference type="SAM" id="SignalP"/>
    </source>
</evidence>
<dbReference type="Gene3D" id="1.10.132.130">
    <property type="match status" value="1"/>
</dbReference>
<dbReference type="GO" id="GO:0051603">
    <property type="term" value="P:proteolysis involved in protein catabolic process"/>
    <property type="evidence" value="ECO:0007669"/>
    <property type="project" value="TreeGrafter"/>
</dbReference>
<dbReference type="AlphaFoldDB" id="A0AAW0T3U8"/>
<evidence type="ECO:0000256" key="2">
    <source>
        <dbReference type="ARBA" id="ARBA00009941"/>
    </source>
</evidence>
<keyword evidence="5 9" id="KW-0732">Signal</keyword>
<dbReference type="PIRSF" id="PIRSF019663">
    <property type="entry name" value="Legumain"/>
    <property type="match status" value="1"/>
</dbReference>
<evidence type="ECO:0000256" key="1">
    <source>
        <dbReference type="ARBA" id="ARBA00000810"/>
    </source>
</evidence>
<comment type="similarity">
    <text evidence="2">Belongs to the peptidase C13 family.</text>
</comment>
<feature type="domain" description="Legumain prodomain" evidence="10">
    <location>
        <begin position="339"/>
        <end position="433"/>
    </location>
</feature>
<dbReference type="PRINTS" id="PR00776">
    <property type="entry name" value="HEMOGLOBNASE"/>
</dbReference>
<evidence type="ECO:0000256" key="6">
    <source>
        <dbReference type="ARBA" id="ARBA00022801"/>
    </source>
</evidence>
<keyword evidence="6" id="KW-0378">Hydrolase</keyword>
<keyword evidence="4" id="KW-0645">Protease</keyword>
<organism evidence="11 12">
    <name type="scientific">Scylla paramamosain</name>
    <name type="common">Mud crab</name>
    <dbReference type="NCBI Taxonomy" id="85552"/>
    <lineage>
        <taxon>Eukaryota</taxon>
        <taxon>Metazoa</taxon>
        <taxon>Ecdysozoa</taxon>
        <taxon>Arthropoda</taxon>
        <taxon>Crustacea</taxon>
        <taxon>Multicrustacea</taxon>
        <taxon>Malacostraca</taxon>
        <taxon>Eumalacostraca</taxon>
        <taxon>Eucarida</taxon>
        <taxon>Decapoda</taxon>
        <taxon>Pleocyemata</taxon>
        <taxon>Brachyura</taxon>
        <taxon>Eubrachyura</taxon>
        <taxon>Portunoidea</taxon>
        <taxon>Portunidae</taxon>
        <taxon>Portuninae</taxon>
        <taxon>Scylla</taxon>
    </lineage>
</organism>
<dbReference type="PANTHER" id="PTHR12000:SF42">
    <property type="entry name" value="LEGUMAIN"/>
    <property type="match status" value="1"/>
</dbReference>
<evidence type="ECO:0000256" key="7">
    <source>
        <dbReference type="ARBA" id="ARBA00022807"/>
    </source>
</evidence>
<proteinExistence type="inferred from homology"/>
<dbReference type="FunFam" id="3.40.50.1460:FF:000006">
    <property type="entry name" value="Legumain"/>
    <property type="match status" value="1"/>
</dbReference>
<keyword evidence="12" id="KW-1185">Reference proteome</keyword>
<comment type="catalytic activity">
    <reaction evidence="1">
        <text>Hydrolysis of proteins and small molecule substrates at -Asn-|-Xaa- bonds.</text>
        <dbReference type="EC" id="3.4.22.34"/>
    </reaction>
</comment>
<dbReference type="EC" id="3.4.22.34" evidence="3"/>
<evidence type="ECO:0000313" key="12">
    <source>
        <dbReference type="Proteomes" id="UP001487740"/>
    </source>
</evidence>
<comment type="caution">
    <text evidence="11">The sequence shown here is derived from an EMBL/GenBank/DDBJ whole genome shotgun (WGS) entry which is preliminary data.</text>
</comment>
<gene>
    <name evidence="11" type="ORF">O3P69_015154</name>
</gene>
<dbReference type="Pfam" id="PF20985">
    <property type="entry name" value="Legum_prodom"/>
    <property type="match status" value="1"/>
</dbReference>
<reference evidence="11 12" key="1">
    <citation type="submission" date="2023-03" db="EMBL/GenBank/DDBJ databases">
        <title>High-quality genome of Scylla paramamosain provides insights in environmental adaptation.</title>
        <authorList>
            <person name="Zhang L."/>
        </authorList>
    </citation>
    <scope>NUCLEOTIDE SEQUENCE [LARGE SCALE GENOMIC DNA]</scope>
    <source>
        <strain evidence="11">LZ_2023a</strain>
        <tissue evidence="11">Muscle</tissue>
    </source>
</reference>
<dbReference type="EMBL" id="JARAKH010000039">
    <property type="protein sequence ID" value="KAK8381938.1"/>
    <property type="molecule type" value="Genomic_DNA"/>
</dbReference>
<dbReference type="GO" id="GO:0005773">
    <property type="term" value="C:vacuole"/>
    <property type="evidence" value="ECO:0007669"/>
    <property type="project" value="GOC"/>
</dbReference>